<dbReference type="OrthoDB" id="10264738at2759"/>
<accession>A0A8T0HEK6</accession>
<evidence type="ECO:0000313" key="14">
    <source>
        <dbReference type="EMBL" id="KAG0569720.1"/>
    </source>
</evidence>
<dbReference type="InterPro" id="IPR036457">
    <property type="entry name" value="PPM-type-like_dom_sf"/>
</dbReference>
<dbReference type="EC" id="3.1.3.16" evidence="4"/>
<dbReference type="GO" id="GO:0005634">
    <property type="term" value="C:nucleus"/>
    <property type="evidence" value="ECO:0007669"/>
    <property type="project" value="UniProtKB-ARBA"/>
</dbReference>
<evidence type="ECO:0000256" key="7">
    <source>
        <dbReference type="ARBA" id="ARBA00022842"/>
    </source>
</evidence>
<evidence type="ECO:0000256" key="3">
    <source>
        <dbReference type="ARBA" id="ARBA00006702"/>
    </source>
</evidence>
<evidence type="ECO:0000256" key="1">
    <source>
        <dbReference type="ARBA" id="ARBA00001936"/>
    </source>
</evidence>
<dbReference type="PANTHER" id="PTHR13832">
    <property type="entry name" value="PROTEIN PHOSPHATASE 2C"/>
    <property type="match status" value="1"/>
</dbReference>
<keyword evidence="9" id="KW-0464">Manganese</keyword>
<reference evidence="14 15" key="1">
    <citation type="submission" date="2020-06" db="EMBL/GenBank/DDBJ databases">
        <title>WGS assembly of Ceratodon purpureus strain R40.</title>
        <authorList>
            <person name="Carey S.B."/>
            <person name="Jenkins J."/>
            <person name="Shu S."/>
            <person name="Lovell J.T."/>
            <person name="Sreedasyam A."/>
            <person name="Maumus F."/>
            <person name="Tiley G.P."/>
            <person name="Fernandez-Pozo N."/>
            <person name="Barry K."/>
            <person name="Chen C."/>
            <person name="Wang M."/>
            <person name="Lipzen A."/>
            <person name="Daum C."/>
            <person name="Saski C.A."/>
            <person name="Payton A.C."/>
            <person name="Mcbreen J.C."/>
            <person name="Conrad R.E."/>
            <person name="Kollar L.M."/>
            <person name="Olsson S."/>
            <person name="Huttunen S."/>
            <person name="Landis J.B."/>
            <person name="Wickett N.J."/>
            <person name="Johnson M.G."/>
            <person name="Rensing S.A."/>
            <person name="Grimwood J."/>
            <person name="Schmutz J."/>
            <person name="Mcdaniel S.F."/>
        </authorList>
    </citation>
    <scope>NUCLEOTIDE SEQUENCE [LARGE SCALE GENOMIC DNA]</scope>
    <source>
        <strain evidence="14 15">R40</strain>
    </source>
</reference>
<dbReference type="EMBL" id="CM026427">
    <property type="protein sequence ID" value="KAG0569720.1"/>
    <property type="molecule type" value="Genomic_DNA"/>
</dbReference>
<keyword evidence="7" id="KW-0460">Magnesium</keyword>
<comment type="cofactor">
    <cofactor evidence="2">
        <name>Mg(2+)</name>
        <dbReference type="ChEBI" id="CHEBI:18420"/>
    </cofactor>
</comment>
<evidence type="ECO:0000256" key="4">
    <source>
        <dbReference type="ARBA" id="ARBA00013081"/>
    </source>
</evidence>
<dbReference type="GO" id="GO:0005737">
    <property type="term" value="C:cytoplasm"/>
    <property type="evidence" value="ECO:0007669"/>
    <property type="project" value="UniProtKB-ARBA"/>
</dbReference>
<evidence type="ECO:0000256" key="9">
    <source>
        <dbReference type="ARBA" id="ARBA00023211"/>
    </source>
</evidence>
<evidence type="ECO:0000313" key="15">
    <source>
        <dbReference type="Proteomes" id="UP000822688"/>
    </source>
</evidence>
<evidence type="ECO:0000256" key="6">
    <source>
        <dbReference type="ARBA" id="ARBA00022801"/>
    </source>
</evidence>
<dbReference type="Gene3D" id="3.60.40.10">
    <property type="entry name" value="PPM-type phosphatase domain"/>
    <property type="match status" value="1"/>
</dbReference>
<dbReference type="SMART" id="SM00331">
    <property type="entry name" value="PP2C_SIG"/>
    <property type="match status" value="1"/>
</dbReference>
<dbReference type="CDD" id="cd00143">
    <property type="entry name" value="PP2Cc"/>
    <property type="match status" value="1"/>
</dbReference>
<dbReference type="Proteomes" id="UP000822688">
    <property type="component" value="Chromosome 6"/>
</dbReference>
<dbReference type="SUPFAM" id="SSF81606">
    <property type="entry name" value="PP2C-like"/>
    <property type="match status" value="1"/>
</dbReference>
<keyword evidence="6" id="KW-0378">Hydrolase</keyword>
<feature type="domain" description="PPM-type phosphatase" evidence="13">
    <location>
        <begin position="109"/>
        <end position="367"/>
    </location>
</feature>
<dbReference type="GO" id="GO:0004722">
    <property type="term" value="F:protein serine/threonine phosphatase activity"/>
    <property type="evidence" value="ECO:0007669"/>
    <property type="project" value="UniProtKB-EC"/>
</dbReference>
<comment type="catalytic activity">
    <reaction evidence="10">
        <text>O-phospho-L-seryl-[protein] + H2O = L-seryl-[protein] + phosphate</text>
        <dbReference type="Rhea" id="RHEA:20629"/>
        <dbReference type="Rhea" id="RHEA-COMP:9863"/>
        <dbReference type="Rhea" id="RHEA-COMP:11604"/>
        <dbReference type="ChEBI" id="CHEBI:15377"/>
        <dbReference type="ChEBI" id="CHEBI:29999"/>
        <dbReference type="ChEBI" id="CHEBI:43474"/>
        <dbReference type="ChEBI" id="CHEBI:83421"/>
        <dbReference type="EC" id="3.1.3.16"/>
    </reaction>
</comment>
<dbReference type="FunFam" id="3.60.40.10:FF:000004">
    <property type="entry name" value="Probable protein phosphatase 2C 22"/>
    <property type="match status" value="1"/>
</dbReference>
<dbReference type="SMART" id="SM00332">
    <property type="entry name" value="PP2Cc"/>
    <property type="match status" value="1"/>
</dbReference>
<evidence type="ECO:0000256" key="2">
    <source>
        <dbReference type="ARBA" id="ARBA00001946"/>
    </source>
</evidence>
<comment type="similarity">
    <text evidence="3">Belongs to the PP2C family.</text>
</comment>
<evidence type="ECO:0000256" key="12">
    <source>
        <dbReference type="SAM" id="MobiDB-lite"/>
    </source>
</evidence>
<sequence>MAVGTEVAHPVNILDGVSKVPVAVSSKERGAAGDNTVEVAAETEANMVAAITTSCNVTEAGLGGSLSSISEGCTDETQPVTSPSTSVEKVDEKNDEEPVNVPDYVPEYRSGGCAERGIRRSMEDAHLCVDDLEESLGSPGAFYGVFDGHDGEAAAGYVKEHLLPYILGDASFPTAVEEAVKNAYLELDKKFSEACRLDDSLSSGTTVLTALVQGRNLLVANAGDCRAVLCRKGVAVPMSRDHDPSSAWEKSRIESVGGYVVDGYVNGQVTVARAIGDWHMQGLKEEGGQGPLSAMPEIQSMVLSEEDEFLLMGCDGLWDVFTNEGAISFARKQLQRHNDPEQCSRELVVEALRRNSQDNVTVIVICFRADAPPPLVVLERRTTIRNFCLKKMLSVQKDIDIAQASASERRCVV</sequence>
<comment type="caution">
    <text evidence="14">The sequence shown here is derived from an EMBL/GenBank/DDBJ whole genome shotgun (WGS) entry which is preliminary data.</text>
</comment>
<evidence type="ECO:0000256" key="8">
    <source>
        <dbReference type="ARBA" id="ARBA00022912"/>
    </source>
</evidence>
<evidence type="ECO:0000256" key="10">
    <source>
        <dbReference type="ARBA" id="ARBA00047761"/>
    </source>
</evidence>
<dbReference type="InterPro" id="IPR001932">
    <property type="entry name" value="PPM-type_phosphatase-like_dom"/>
</dbReference>
<keyword evidence="5" id="KW-0479">Metal-binding</keyword>
<dbReference type="Pfam" id="PF00481">
    <property type="entry name" value="PP2C"/>
    <property type="match status" value="1"/>
</dbReference>
<name>A0A8T0HEK6_CERPU</name>
<organism evidence="14 15">
    <name type="scientific">Ceratodon purpureus</name>
    <name type="common">Fire moss</name>
    <name type="synonym">Dicranum purpureum</name>
    <dbReference type="NCBI Taxonomy" id="3225"/>
    <lineage>
        <taxon>Eukaryota</taxon>
        <taxon>Viridiplantae</taxon>
        <taxon>Streptophyta</taxon>
        <taxon>Embryophyta</taxon>
        <taxon>Bryophyta</taxon>
        <taxon>Bryophytina</taxon>
        <taxon>Bryopsida</taxon>
        <taxon>Dicranidae</taxon>
        <taxon>Pseudoditrichales</taxon>
        <taxon>Ditrichaceae</taxon>
        <taxon>Ceratodon</taxon>
    </lineage>
</organism>
<evidence type="ECO:0000259" key="13">
    <source>
        <dbReference type="PROSITE" id="PS51746"/>
    </source>
</evidence>
<feature type="region of interest" description="Disordered" evidence="12">
    <location>
        <begin position="68"/>
        <end position="106"/>
    </location>
</feature>
<dbReference type="InterPro" id="IPR015655">
    <property type="entry name" value="PP2C"/>
</dbReference>
<dbReference type="PANTHER" id="PTHR13832:SF790">
    <property type="entry name" value="PROTEIN PHOSPHATASE 2C 22-RELATED"/>
    <property type="match status" value="1"/>
</dbReference>
<dbReference type="PROSITE" id="PS51746">
    <property type="entry name" value="PPM_2"/>
    <property type="match status" value="1"/>
</dbReference>
<gene>
    <name evidence="14" type="ORF">KC19_6G111200</name>
</gene>
<keyword evidence="15" id="KW-1185">Reference proteome</keyword>
<protein>
    <recommendedName>
        <fullName evidence="4">protein-serine/threonine phosphatase</fullName>
        <ecNumber evidence="4">3.1.3.16</ecNumber>
    </recommendedName>
</protein>
<keyword evidence="8" id="KW-0904">Protein phosphatase</keyword>
<dbReference type="GO" id="GO:0046872">
    <property type="term" value="F:metal ion binding"/>
    <property type="evidence" value="ECO:0007669"/>
    <property type="project" value="UniProtKB-KW"/>
</dbReference>
<proteinExistence type="inferred from homology"/>
<evidence type="ECO:0000256" key="5">
    <source>
        <dbReference type="ARBA" id="ARBA00022723"/>
    </source>
</evidence>
<dbReference type="AlphaFoldDB" id="A0A8T0HEK6"/>
<comment type="cofactor">
    <cofactor evidence="1">
        <name>Mn(2+)</name>
        <dbReference type="ChEBI" id="CHEBI:29035"/>
    </cofactor>
</comment>
<comment type="catalytic activity">
    <reaction evidence="11">
        <text>O-phospho-L-threonyl-[protein] + H2O = L-threonyl-[protein] + phosphate</text>
        <dbReference type="Rhea" id="RHEA:47004"/>
        <dbReference type="Rhea" id="RHEA-COMP:11060"/>
        <dbReference type="Rhea" id="RHEA-COMP:11605"/>
        <dbReference type="ChEBI" id="CHEBI:15377"/>
        <dbReference type="ChEBI" id="CHEBI:30013"/>
        <dbReference type="ChEBI" id="CHEBI:43474"/>
        <dbReference type="ChEBI" id="CHEBI:61977"/>
        <dbReference type="EC" id="3.1.3.16"/>
    </reaction>
</comment>
<feature type="compositionally biased region" description="Polar residues" evidence="12">
    <location>
        <begin position="75"/>
        <end position="87"/>
    </location>
</feature>
<evidence type="ECO:0000256" key="11">
    <source>
        <dbReference type="ARBA" id="ARBA00048336"/>
    </source>
</evidence>